<proteinExistence type="predicted"/>
<reference evidence="2 3" key="1">
    <citation type="journal article" date="2017" name="Int. J. Parasitol.">
        <title>The genome of the protozoan parasite Cystoisospora suis and a reverse vaccinology approach to identify vaccine candidates.</title>
        <authorList>
            <person name="Palmieri N."/>
            <person name="Shrestha A."/>
            <person name="Ruttkowski B."/>
            <person name="Beck T."/>
            <person name="Vogl C."/>
            <person name="Tomley F."/>
            <person name="Blake D.P."/>
            <person name="Joachim A."/>
        </authorList>
    </citation>
    <scope>NUCLEOTIDE SEQUENCE [LARGE SCALE GENOMIC DNA]</scope>
    <source>
        <strain evidence="2 3">Wien I</strain>
    </source>
</reference>
<name>A0A2C6KQE2_9APIC</name>
<organism evidence="2 3">
    <name type="scientific">Cystoisospora suis</name>
    <dbReference type="NCBI Taxonomy" id="483139"/>
    <lineage>
        <taxon>Eukaryota</taxon>
        <taxon>Sar</taxon>
        <taxon>Alveolata</taxon>
        <taxon>Apicomplexa</taxon>
        <taxon>Conoidasida</taxon>
        <taxon>Coccidia</taxon>
        <taxon>Eucoccidiorida</taxon>
        <taxon>Eimeriorina</taxon>
        <taxon>Sarcocystidae</taxon>
        <taxon>Cystoisospora</taxon>
    </lineage>
</organism>
<dbReference type="VEuPathDB" id="ToxoDB:CSUI_007344"/>
<keyword evidence="1" id="KW-1133">Transmembrane helix</keyword>
<evidence type="ECO:0000313" key="3">
    <source>
        <dbReference type="Proteomes" id="UP000221165"/>
    </source>
</evidence>
<accession>A0A2C6KQE2</accession>
<keyword evidence="1" id="KW-0472">Membrane</keyword>
<dbReference type="EMBL" id="MIGC01003858">
    <property type="protein sequence ID" value="PHJ18828.1"/>
    <property type="molecule type" value="Genomic_DNA"/>
</dbReference>
<evidence type="ECO:0000256" key="1">
    <source>
        <dbReference type="SAM" id="Phobius"/>
    </source>
</evidence>
<dbReference type="GeneID" id="94430701"/>
<comment type="caution">
    <text evidence="2">The sequence shown here is derived from an EMBL/GenBank/DDBJ whole genome shotgun (WGS) entry which is preliminary data.</text>
</comment>
<evidence type="ECO:0008006" key="4">
    <source>
        <dbReference type="Google" id="ProtNLM"/>
    </source>
</evidence>
<sequence>MYFSLIFAFDFLYLLCLEMCIYRIWASNIGQWMEEILGRETDRKY</sequence>
<gene>
    <name evidence="2" type="ORF">CSUI_007344</name>
</gene>
<evidence type="ECO:0000313" key="2">
    <source>
        <dbReference type="EMBL" id="PHJ18828.1"/>
    </source>
</evidence>
<dbReference type="RefSeq" id="XP_067920533.1">
    <property type="nucleotide sequence ID" value="XM_068067490.1"/>
</dbReference>
<keyword evidence="1" id="KW-0812">Transmembrane</keyword>
<keyword evidence="3" id="KW-1185">Reference proteome</keyword>
<dbReference type="AlphaFoldDB" id="A0A2C6KQE2"/>
<feature type="transmembrane region" description="Helical" evidence="1">
    <location>
        <begin position="6"/>
        <end position="25"/>
    </location>
</feature>
<dbReference type="Proteomes" id="UP000221165">
    <property type="component" value="Unassembled WGS sequence"/>
</dbReference>
<protein>
    <recommendedName>
        <fullName evidence="4">Transmembrane protein</fullName>
    </recommendedName>
</protein>